<evidence type="ECO:0000313" key="2">
    <source>
        <dbReference type="Proteomes" id="UP001165135"/>
    </source>
</evidence>
<accession>A0A9W6VP55</accession>
<dbReference type="EMBL" id="BSTJ01000001">
    <property type="protein sequence ID" value="GLY73236.1"/>
    <property type="molecule type" value="Genomic_DNA"/>
</dbReference>
<proteinExistence type="predicted"/>
<dbReference type="RefSeq" id="WP_285618495.1">
    <property type="nucleotide sequence ID" value="NZ_BSTJ01000001.1"/>
</dbReference>
<dbReference type="Proteomes" id="UP001165135">
    <property type="component" value="Unassembled WGS sequence"/>
</dbReference>
<name>A0A9W6VP55_9ACTN</name>
<protein>
    <submittedName>
        <fullName evidence="1">Uncharacterized protein</fullName>
    </submittedName>
</protein>
<sequence>MIDLDIPETVATPFVVATDQPPHDPVAVARARVRHPLAADLLGTSLVRISTLPAGGSGYAELMGGAAWARPADRPLLHKYTHHVVVMGHIPPVSQPGHGQATRAIARAVADACEGVIYDAWSHQVLPHDFRYGVEHPEFCLADDWLATFITGGERHDGPGARIASAGGLDLATAGLHRFALPELEARAVPLSNLFAAVTLLRCLSVVLLSEHWDWLACNPGARIRRLARRAHVESRDVWRYWAAAPRPTADGRVQVQLDRSGDVGPMALPYLLVGPPDDFASPASAWWNDVVDLAMPYVPQAPRRTAA</sequence>
<gene>
    <name evidence="1" type="ORF">Airi01_015030</name>
</gene>
<reference evidence="1" key="1">
    <citation type="submission" date="2023-03" db="EMBL/GenBank/DDBJ databases">
        <title>Actinoallomurus iriomotensis NBRC 103681.</title>
        <authorList>
            <person name="Ichikawa N."/>
            <person name="Sato H."/>
            <person name="Tonouchi N."/>
        </authorList>
    </citation>
    <scope>NUCLEOTIDE SEQUENCE</scope>
    <source>
        <strain evidence="1">NBRC 103681</strain>
    </source>
</reference>
<evidence type="ECO:0000313" key="1">
    <source>
        <dbReference type="EMBL" id="GLY73236.1"/>
    </source>
</evidence>
<dbReference type="AlphaFoldDB" id="A0A9W6VP55"/>
<organism evidence="1 2">
    <name type="scientific">Actinoallomurus iriomotensis</name>
    <dbReference type="NCBI Taxonomy" id="478107"/>
    <lineage>
        <taxon>Bacteria</taxon>
        <taxon>Bacillati</taxon>
        <taxon>Actinomycetota</taxon>
        <taxon>Actinomycetes</taxon>
        <taxon>Streptosporangiales</taxon>
        <taxon>Thermomonosporaceae</taxon>
        <taxon>Actinoallomurus</taxon>
    </lineage>
</organism>
<comment type="caution">
    <text evidence="1">The sequence shown here is derived from an EMBL/GenBank/DDBJ whole genome shotgun (WGS) entry which is preliminary data.</text>
</comment>